<dbReference type="InterPro" id="IPR011990">
    <property type="entry name" value="TPR-like_helical_dom_sf"/>
</dbReference>
<feature type="chain" id="PRO_5046477661" evidence="1">
    <location>
        <begin position="21"/>
        <end position="201"/>
    </location>
</feature>
<dbReference type="EMBL" id="JBHSCR010000005">
    <property type="protein sequence ID" value="MFC4347814.1"/>
    <property type="molecule type" value="Genomic_DNA"/>
</dbReference>
<comment type="caution">
    <text evidence="2">The sequence shown here is derived from an EMBL/GenBank/DDBJ whole genome shotgun (WGS) entry which is preliminary data.</text>
</comment>
<dbReference type="Proteomes" id="UP001595776">
    <property type="component" value="Unassembled WGS sequence"/>
</dbReference>
<evidence type="ECO:0000256" key="1">
    <source>
        <dbReference type="SAM" id="SignalP"/>
    </source>
</evidence>
<reference evidence="3" key="1">
    <citation type="journal article" date="2019" name="Int. J. Syst. Evol. Microbiol.">
        <title>The Global Catalogue of Microorganisms (GCM) 10K type strain sequencing project: providing services to taxonomists for standard genome sequencing and annotation.</title>
        <authorList>
            <consortium name="The Broad Institute Genomics Platform"/>
            <consortium name="The Broad Institute Genome Sequencing Center for Infectious Disease"/>
            <person name="Wu L."/>
            <person name="Ma J."/>
        </authorList>
    </citation>
    <scope>NUCLEOTIDE SEQUENCE [LARGE SCALE GENOMIC DNA]</scope>
    <source>
        <strain evidence="3">CGMCC 1.15304</strain>
    </source>
</reference>
<dbReference type="InterPro" id="IPR006597">
    <property type="entry name" value="Sel1-like"/>
</dbReference>
<accession>A0ABV8U9E6</accession>
<organism evidence="2 3">
    <name type="scientific">Kordiimonas lipolytica</name>
    <dbReference type="NCBI Taxonomy" id="1662421"/>
    <lineage>
        <taxon>Bacteria</taxon>
        <taxon>Pseudomonadati</taxon>
        <taxon>Pseudomonadota</taxon>
        <taxon>Alphaproteobacteria</taxon>
        <taxon>Kordiimonadales</taxon>
        <taxon>Kordiimonadaceae</taxon>
        <taxon>Kordiimonas</taxon>
    </lineage>
</organism>
<proteinExistence type="predicted"/>
<evidence type="ECO:0000313" key="2">
    <source>
        <dbReference type="EMBL" id="MFC4347814.1"/>
    </source>
</evidence>
<name>A0ABV8U9E6_9PROT</name>
<sequence length="201" mass="22125">MRIIAVYIVSCFAFSGMVGAAQQVAHPLGIPKASYIKRYGKGLPPPPKGECQLLAERLGEDHVEALQCRAADNDVVAMYLIGRHHEFKVSSPEDISFAVEWYERAAGALDGPLCEEVDEVFTGISGQKLCLPLLDYGTPVAQYHLGLLYAAGTKLDRDLKQSRFWLLAAKVRGLEQVDAALVALDDLERRIAERQAKEAEQ</sequence>
<keyword evidence="3" id="KW-1185">Reference proteome</keyword>
<protein>
    <submittedName>
        <fullName evidence="2">SEL1-like repeat protein</fullName>
    </submittedName>
</protein>
<gene>
    <name evidence="2" type="ORF">ACFO5Q_08165</name>
</gene>
<dbReference type="Gene3D" id="1.25.40.10">
    <property type="entry name" value="Tetratricopeptide repeat domain"/>
    <property type="match status" value="1"/>
</dbReference>
<dbReference type="RefSeq" id="WP_068152328.1">
    <property type="nucleotide sequence ID" value="NZ_JBHSCR010000005.1"/>
</dbReference>
<dbReference type="SUPFAM" id="SSF81901">
    <property type="entry name" value="HCP-like"/>
    <property type="match status" value="1"/>
</dbReference>
<feature type="signal peptide" evidence="1">
    <location>
        <begin position="1"/>
        <end position="20"/>
    </location>
</feature>
<evidence type="ECO:0000313" key="3">
    <source>
        <dbReference type="Proteomes" id="UP001595776"/>
    </source>
</evidence>
<dbReference type="Pfam" id="PF08238">
    <property type="entry name" value="Sel1"/>
    <property type="match status" value="2"/>
</dbReference>
<dbReference type="SMART" id="SM00671">
    <property type="entry name" value="SEL1"/>
    <property type="match status" value="2"/>
</dbReference>
<keyword evidence="1" id="KW-0732">Signal</keyword>